<name>A0AAV9ZI38_9AGAR</name>
<proteinExistence type="predicted"/>
<gene>
    <name evidence="2" type="ORF">R3P38DRAFT_2808182</name>
</gene>
<evidence type="ECO:0000313" key="2">
    <source>
        <dbReference type="EMBL" id="KAK6981424.1"/>
    </source>
</evidence>
<feature type="compositionally biased region" description="Basic residues" evidence="1">
    <location>
        <begin position="110"/>
        <end position="130"/>
    </location>
</feature>
<sequence length="130" mass="14520">MSDSVASAASAWGRMKLQMQIFDFASFGSQGNTESRKHGDIDQQRIDRARCEEEEDLNLASHPRNVVEARLPRIKHAASRVANAVTRKRVGTEMGGSRVPALEPGTFQAQRRKTRPKNPSSRRKTTNFPS</sequence>
<keyword evidence="3" id="KW-1185">Reference proteome</keyword>
<evidence type="ECO:0000256" key="1">
    <source>
        <dbReference type="SAM" id="MobiDB-lite"/>
    </source>
</evidence>
<dbReference type="Proteomes" id="UP001362999">
    <property type="component" value="Unassembled WGS sequence"/>
</dbReference>
<accession>A0AAV9ZI38</accession>
<protein>
    <submittedName>
        <fullName evidence="2">Uncharacterized protein</fullName>
    </submittedName>
</protein>
<dbReference type="EMBL" id="JAWWNJ010000150">
    <property type="protein sequence ID" value="KAK6981424.1"/>
    <property type="molecule type" value="Genomic_DNA"/>
</dbReference>
<reference evidence="2 3" key="1">
    <citation type="journal article" date="2024" name="J Genomics">
        <title>Draft genome sequencing and assembly of Favolaschia claudopus CIRM-BRFM 2984 isolated from oak limbs.</title>
        <authorList>
            <person name="Navarro D."/>
            <person name="Drula E."/>
            <person name="Chaduli D."/>
            <person name="Cazenave R."/>
            <person name="Ahrendt S."/>
            <person name="Wang J."/>
            <person name="Lipzen A."/>
            <person name="Daum C."/>
            <person name="Barry K."/>
            <person name="Grigoriev I.V."/>
            <person name="Favel A."/>
            <person name="Rosso M.N."/>
            <person name="Martin F."/>
        </authorList>
    </citation>
    <scope>NUCLEOTIDE SEQUENCE [LARGE SCALE GENOMIC DNA]</scope>
    <source>
        <strain evidence="2 3">CIRM-BRFM 2984</strain>
    </source>
</reference>
<comment type="caution">
    <text evidence="2">The sequence shown here is derived from an EMBL/GenBank/DDBJ whole genome shotgun (WGS) entry which is preliminary data.</text>
</comment>
<evidence type="ECO:0000313" key="3">
    <source>
        <dbReference type="Proteomes" id="UP001362999"/>
    </source>
</evidence>
<dbReference type="AlphaFoldDB" id="A0AAV9ZI38"/>
<organism evidence="2 3">
    <name type="scientific">Favolaschia claudopus</name>
    <dbReference type="NCBI Taxonomy" id="2862362"/>
    <lineage>
        <taxon>Eukaryota</taxon>
        <taxon>Fungi</taxon>
        <taxon>Dikarya</taxon>
        <taxon>Basidiomycota</taxon>
        <taxon>Agaricomycotina</taxon>
        <taxon>Agaricomycetes</taxon>
        <taxon>Agaricomycetidae</taxon>
        <taxon>Agaricales</taxon>
        <taxon>Marasmiineae</taxon>
        <taxon>Mycenaceae</taxon>
        <taxon>Favolaschia</taxon>
    </lineage>
</organism>
<feature type="region of interest" description="Disordered" evidence="1">
    <location>
        <begin position="89"/>
        <end position="130"/>
    </location>
</feature>